<name>A0A1Y3GBF9_9EURY</name>
<dbReference type="AlphaFoldDB" id="A0A1Y3GBF9"/>
<dbReference type="InterPro" id="IPR024055">
    <property type="entry name" value="TIF2_asu_C"/>
</dbReference>
<dbReference type="PANTHER" id="PTHR10602">
    <property type="entry name" value="EUKARYOTIC TRANSLATION INITIATION FACTOR 2 SUBUNIT 1"/>
    <property type="match status" value="1"/>
</dbReference>
<proteinExistence type="inferred from homology"/>
<dbReference type="RefSeq" id="WP_086636810.1">
    <property type="nucleotide sequence ID" value="NZ_MRZU01000003.1"/>
</dbReference>
<comment type="caution">
    <text evidence="11">The sequence shown here is derived from an EMBL/GenBank/DDBJ whole genome shotgun (WGS) entry which is preliminary data.</text>
</comment>
<evidence type="ECO:0000256" key="3">
    <source>
        <dbReference type="ARBA" id="ARBA00011243"/>
    </source>
</evidence>
<evidence type="ECO:0000256" key="4">
    <source>
        <dbReference type="ARBA" id="ARBA00013678"/>
    </source>
</evidence>
<keyword evidence="6" id="KW-0694">RNA-binding</keyword>
<evidence type="ECO:0000256" key="9">
    <source>
        <dbReference type="ARBA" id="ARBA00033333"/>
    </source>
</evidence>
<comment type="subunit">
    <text evidence="3">Heterotrimer composed of an alpha, a beta and a gamma chain.</text>
</comment>
<dbReference type="Pfam" id="PF07541">
    <property type="entry name" value="EIF_2_alpha"/>
    <property type="match status" value="1"/>
</dbReference>
<keyword evidence="5 11" id="KW-0396">Initiation factor</keyword>
<dbReference type="SMART" id="SM00316">
    <property type="entry name" value="S1"/>
    <property type="match status" value="1"/>
</dbReference>
<organism evidence="11 12">
    <name type="scientific">Methanonatronarchaeum thermophilum</name>
    <dbReference type="NCBI Taxonomy" id="1927129"/>
    <lineage>
        <taxon>Archaea</taxon>
        <taxon>Methanobacteriati</taxon>
        <taxon>Methanobacteriota</taxon>
        <taxon>Methanonatronarchaeia</taxon>
        <taxon>Methanonatronarchaeales</taxon>
        <taxon>Methanonatronarchaeaceae</taxon>
        <taxon>Methanonatronarchaeum</taxon>
    </lineage>
</organism>
<sequence>MTKKQKSYPEVGELVVCRVSNVVDFGAFVELEEYGQKEGLIHISELASGWIKHVKDHVQEDQKVVCKVLEVNPQKQQINLSLKDVNEHQKRQKIQEWKNEQKADRWLEFVAEKMDSDVETVNEEITNKVIDDYGGLMHAVFEDVALEGTTPLIEQGVKKEWAETFEEIAEENVEIPYVDITGYLELKSRNSNGVEKIKKSLKEGSKIEKDNAKIKISYVGAPYYRIRINATDYKTAEAILEEVSNRVLKKMEQQGGEGQFHRNIEEAE</sequence>
<comment type="function">
    <text evidence="1">eIF-2 functions in the early steps of protein synthesis by forming a ternary complex with GTP and initiator tRNA.</text>
</comment>
<comment type="similarity">
    <text evidence="2">Belongs to the eIF-2-alpha family.</text>
</comment>
<evidence type="ECO:0000256" key="1">
    <source>
        <dbReference type="ARBA" id="ARBA00003323"/>
    </source>
</evidence>
<dbReference type="EMBL" id="MRZU01000003">
    <property type="protein sequence ID" value="OUJ18749.1"/>
    <property type="molecule type" value="Genomic_DNA"/>
</dbReference>
<evidence type="ECO:0000313" key="12">
    <source>
        <dbReference type="Proteomes" id="UP000195137"/>
    </source>
</evidence>
<feature type="domain" description="S1 motif" evidence="10">
    <location>
        <begin position="12"/>
        <end position="83"/>
    </location>
</feature>
<dbReference type="GO" id="GO:0003723">
    <property type="term" value="F:RNA binding"/>
    <property type="evidence" value="ECO:0007669"/>
    <property type="project" value="UniProtKB-KW"/>
</dbReference>
<dbReference type="PANTHER" id="PTHR10602:SF0">
    <property type="entry name" value="EUKARYOTIC TRANSLATION INITIATION FACTOR 2 SUBUNIT 1"/>
    <property type="match status" value="1"/>
</dbReference>
<dbReference type="Proteomes" id="UP000195137">
    <property type="component" value="Unassembled WGS sequence"/>
</dbReference>
<dbReference type="InterPro" id="IPR024054">
    <property type="entry name" value="TIF2_asu_middle_sf"/>
</dbReference>
<dbReference type="GO" id="GO:0043022">
    <property type="term" value="F:ribosome binding"/>
    <property type="evidence" value="ECO:0007669"/>
    <property type="project" value="TreeGrafter"/>
</dbReference>
<protein>
    <recommendedName>
        <fullName evidence="4">Translation initiation factor 2 subunit alpha</fullName>
    </recommendedName>
    <alternativeName>
        <fullName evidence="8">aIF2-alpha</fullName>
    </alternativeName>
    <alternativeName>
        <fullName evidence="9">eIF-2-alpha</fullName>
    </alternativeName>
</protein>
<evidence type="ECO:0000313" key="11">
    <source>
        <dbReference type="EMBL" id="OUJ18749.1"/>
    </source>
</evidence>
<dbReference type="SUPFAM" id="SSF110993">
    <property type="entry name" value="eIF-2-alpha, C-terminal domain"/>
    <property type="match status" value="1"/>
</dbReference>
<dbReference type="NCBIfam" id="NF003062">
    <property type="entry name" value="PRK03987.1-1"/>
    <property type="match status" value="1"/>
</dbReference>
<dbReference type="SUPFAM" id="SSF116742">
    <property type="entry name" value="eIF2alpha middle domain-like"/>
    <property type="match status" value="1"/>
</dbReference>
<evidence type="ECO:0000256" key="6">
    <source>
        <dbReference type="ARBA" id="ARBA00022884"/>
    </source>
</evidence>
<dbReference type="InterPro" id="IPR011488">
    <property type="entry name" value="TIF_2_asu"/>
</dbReference>
<reference evidence="11 12" key="1">
    <citation type="submission" date="2016-12" db="EMBL/GenBank/DDBJ databases">
        <title>Discovery of methanogenic haloarchaea.</title>
        <authorList>
            <person name="Sorokin D.Y."/>
            <person name="Makarova K.S."/>
            <person name="Abbas B."/>
            <person name="Ferrer M."/>
            <person name="Golyshin P.N."/>
        </authorList>
    </citation>
    <scope>NUCLEOTIDE SEQUENCE [LARGE SCALE GENOMIC DNA]</scope>
    <source>
        <strain evidence="11">AMET1</strain>
    </source>
</reference>
<dbReference type="Gene3D" id="3.30.70.1130">
    <property type="entry name" value="EIF_2_alpha"/>
    <property type="match status" value="1"/>
</dbReference>
<accession>A0A1Y3GBF9</accession>
<keyword evidence="12" id="KW-1185">Reference proteome</keyword>
<dbReference type="Pfam" id="PF00575">
    <property type="entry name" value="S1"/>
    <property type="match status" value="1"/>
</dbReference>
<evidence type="ECO:0000256" key="8">
    <source>
        <dbReference type="ARBA" id="ARBA00030860"/>
    </source>
</evidence>
<dbReference type="SUPFAM" id="SSF50249">
    <property type="entry name" value="Nucleic acid-binding proteins"/>
    <property type="match status" value="1"/>
</dbReference>
<dbReference type="NCBIfam" id="NF003064">
    <property type="entry name" value="PRK03987.1-4"/>
    <property type="match status" value="1"/>
</dbReference>
<dbReference type="PROSITE" id="PS50126">
    <property type="entry name" value="S1"/>
    <property type="match status" value="1"/>
</dbReference>
<evidence type="ECO:0000256" key="5">
    <source>
        <dbReference type="ARBA" id="ARBA00022540"/>
    </source>
</evidence>
<dbReference type="Gene3D" id="2.40.50.140">
    <property type="entry name" value="Nucleic acid-binding proteins"/>
    <property type="match status" value="1"/>
</dbReference>
<dbReference type="Gene3D" id="1.10.150.190">
    <property type="entry name" value="Translation initiation factor 2, subunit 1, domain 2"/>
    <property type="match status" value="1"/>
</dbReference>
<dbReference type="GO" id="GO:0003743">
    <property type="term" value="F:translation initiation factor activity"/>
    <property type="evidence" value="ECO:0007669"/>
    <property type="project" value="UniProtKB-KW"/>
</dbReference>
<evidence type="ECO:0000259" key="10">
    <source>
        <dbReference type="PROSITE" id="PS50126"/>
    </source>
</evidence>
<dbReference type="FunFam" id="3.30.70.1130:FF:000002">
    <property type="entry name" value="Translation initiation factor 2 subunit alpha"/>
    <property type="match status" value="1"/>
</dbReference>
<gene>
    <name evidence="11" type="ORF">AMET1_0399</name>
</gene>
<dbReference type="InterPro" id="IPR012340">
    <property type="entry name" value="NA-bd_OB-fold"/>
</dbReference>
<keyword evidence="7" id="KW-0648">Protein biosynthesis</keyword>
<dbReference type="FunFam" id="2.40.50.140:FF:000015">
    <property type="entry name" value="Eukaryotic translation initiation factor 2 subunit alpha"/>
    <property type="match status" value="1"/>
</dbReference>
<dbReference type="CDD" id="cd04452">
    <property type="entry name" value="S1_IF2_alpha"/>
    <property type="match status" value="1"/>
</dbReference>
<dbReference type="InterPro" id="IPR003029">
    <property type="entry name" value="S1_domain"/>
</dbReference>
<evidence type="ECO:0000256" key="2">
    <source>
        <dbReference type="ARBA" id="ARBA00007223"/>
    </source>
</evidence>
<dbReference type="OrthoDB" id="84794at2157"/>
<evidence type="ECO:0000256" key="7">
    <source>
        <dbReference type="ARBA" id="ARBA00022917"/>
    </source>
</evidence>
<dbReference type="InterPro" id="IPR044126">
    <property type="entry name" value="S1_IF2_alpha"/>
</dbReference>